<dbReference type="InterPro" id="IPR050991">
    <property type="entry name" value="ECM_Regulatory_Proteins"/>
</dbReference>
<dbReference type="PANTHER" id="PTHR46708">
    <property type="entry name" value="TENASCIN"/>
    <property type="match status" value="1"/>
</dbReference>
<dbReference type="Gene3D" id="2.60.40.10">
    <property type="entry name" value="Immunoglobulins"/>
    <property type="match status" value="5"/>
</dbReference>
<feature type="chain" id="PRO_5025616390" evidence="3">
    <location>
        <begin position="21"/>
        <end position="657"/>
    </location>
</feature>
<name>A0A6B0VEX9_IXORI</name>
<proteinExistence type="predicted"/>
<sequence length="657" mass="73847">MKRCLVNLFIFQLLLMGSVSQYWSSELDGYYDVHLKFREHFFECSSGVLILPSTKICVGASDCPDEEDENSHPCAPKDYLLQTLTMTASDTRNTSTLLEWSTGEKSKTMRGSSLTFSGYLLTANSMHKTIETRLEPKLTSYLLSGLMPWTGYNITLRRLYNSVDVWRKVRGTKLGRATTVTIKTEPSNPPAPKDIRVLADQEGKVVLQIIGPDFWNGSPFKYHIRWEPEDQGRNVSGYKEVNVSSPWPSEKKWTTANLTLEPGVRYNVYVSAQNYIGPDVNFKGPELEKQVATAPLAPIDLVAESLTPTEAAVSWRGAGPTEYFQVTVDEEYIGEGFYRVPPRTNSPAHLRARVPWDEKTESSEHSLIVNNLLPARKYVVEVFACTLNECSGIQRTVVFTQPTSTPKPDITIVDSNLNSFVVGWTFPHYNWRSGYDGFLVRYCRMSKLCEEKYTNHHLMNVSSLRPDTIYNIEVLMSIKHSDGQVEVGPAAKAHVKTWSKRPGKPQLHIHAQGASPNSVHLSWAFDNSSVSHVQFLLLYPDLQGSALWTNCTSNASCSVSVIDQQKPFFKTGFLTLKHLEPFTKYSISVRGCNNAGCGERTTQEARTSVSAPSAPVDLKVSRYERNSVFVVWDKPRKPAGPIDGYSVEWQCPPRRTP</sequence>
<dbReference type="Pfam" id="PF00041">
    <property type="entry name" value="fn3"/>
    <property type="match status" value="3"/>
</dbReference>
<evidence type="ECO:0000256" key="2">
    <source>
        <dbReference type="ARBA" id="ARBA00023157"/>
    </source>
</evidence>
<dbReference type="SMART" id="SM00060">
    <property type="entry name" value="FN3"/>
    <property type="match status" value="5"/>
</dbReference>
<dbReference type="PANTHER" id="PTHR46708:SF2">
    <property type="entry name" value="FIBRONECTIN TYPE-III DOMAIN-CONTAINING PROTEIN"/>
    <property type="match status" value="1"/>
</dbReference>
<dbReference type="InterPro" id="IPR013783">
    <property type="entry name" value="Ig-like_fold"/>
</dbReference>
<dbReference type="CDD" id="cd00063">
    <property type="entry name" value="FN3"/>
    <property type="match status" value="5"/>
</dbReference>
<keyword evidence="2" id="KW-1015">Disulfide bond</keyword>
<accession>A0A6B0VEX9</accession>
<dbReference type="SUPFAM" id="SSF49265">
    <property type="entry name" value="Fibronectin type III"/>
    <property type="match status" value="3"/>
</dbReference>
<dbReference type="PROSITE" id="PS50853">
    <property type="entry name" value="FN3"/>
    <property type="match status" value="3"/>
</dbReference>
<keyword evidence="3" id="KW-0732">Signal</keyword>
<dbReference type="AlphaFoldDB" id="A0A6B0VEX9"/>
<dbReference type="InterPro" id="IPR002172">
    <property type="entry name" value="LDrepeatLR_classA_rpt"/>
</dbReference>
<dbReference type="InterPro" id="IPR036116">
    <property type="entry name" value="FN3_sf"/>
</dbReference>
<feature type="domain" description="Fibronectin type-III" evidence="4">
    <location>
        <begin position="501"/>
        <end position="613"/>
    </location>
</feature>
<dbReference type="CDD" id="cd00112">
    <property type="entry name" value="LDLa"/>
    <property type="match status" value="1"/>
</dbReference>
<reference evidence="5" key="1">
    <citation type="submission" date="2019-12" db="EMBL/GenBank/DDBJ databases">
        <title>An insight into the sialome of adult female Ixodes ricinus ticks feeding for 6 days.</title>
        <authorList>
            <person name="Perner J."/>
            <person name="Ribeiro J.M.C."/>
        </authorList>
    </citation>
    <scope>NUCLEOTIDE SEQUENCE</scope>
    <source>
        <strain evidence="5">Semi-engorged</strain>
        <tissue evidence="5">Salivary glands</tissue>
    </source>
</reference>
<protein>
    <submittedName>
        <fullName evidence="5">Putative receptor mediating netrin-dependent axon guidance</fullName>
    </submittedName>
</protein>
<feature type="domain" description="Fibronectin type-III" evidence="4">
    <location>
        <begin position="191"/>
        <end position="297"/>
    </location>
</feature>
<organism evidence="5">
    <name type="scientific">Ixodes ricinus</name>
    <name type="common">Common tick</name>
    <name type="synonym">Acarus ricinus</name>
    <dbReference type="NCBI Taxonomy" id="34613"/>
    <lineage>
        <taxon>Eukaryota</taxon>
        <taxon>Metazoa</taxon>
        <taxon>Ecdysozoa</taxon>
        <taxon>Arthropoda</taxon>
        <taxon>Chelicerata</taxon>
        <taxon>Arachnida</taxon>
        <taxon>Acari</taxon>
        <taxon>Parasitiformes</taxon>
        <taxon>Ixodida</taxon>
        <taxon>Ixodoidea</taxon>
        <taxon>Ixodidae</taxon>
        <taxon>Ixodinae</taxon>
        <taxon>Ixodes</taxon>
    </lineage>
</organism>
<keyword evidence="5" id="KW-0675">Receptor</keyword>
<feature type="domain" description="Fibronectin type-III" evidence="4">
    <location>
        <begin position="614"/>
        <end position="657"/>
    </location>
</feature>
<evidence type="ECO:0000259" key="4">
    <source>
        <dbReference type="PROSITE" id="PS50853"/>
    </source>
</evidence>
<evidence type="ECO:0000256" key="3">
    <source>
        <dbReference type="SAM" id="SignalP"/>
    </source>
</evidence>
<evidence type="ECO:0000313" key="5">
    <source>
        <dbReference type="EMBL" id="MXV00385.1"/>
    </source>
</evidence>
<dbReference type="EMBL" id="GIFC01018301">
    <property type="protein sequence ID" value="MXV00385.1"/>
    <property type="molecule type" value="Transcribed_RNA"/>
</dbReference>
<dbReference type="InterPro" id="IPR003961">
    <property type="entry name" value="FN3_dom"/>
</dbReference>
<feature type="signal peptide" evidence="3">
    <location>
        <begin position="1"/>
        <end position="20"/>
    </location>
</feature>
<evidence type="ECO:0000256" key="1">
    <source>
        <dbReference type="ARBA" id="ARBA00022737"/>
    </source>
</evidence>
<keyword evidence="1" id="KW-0677">Repeat</keyword>